<comment type="similarity">
    <text evidence="1">Belongs to the UPF0381 family.</text>
</comment>
<evidence type="ECO:0000256" key="1">
    <source>
        <dbReference type="ARBA" id="ARBA00006201"/>
    </source>
</evidence>
<dbReference type="RefSeq" id="WP_005602339.1">
    <property type="nucleotide sequence ID" value="NZ_CBCRTM010000010.1"/>
</dbReference>
<dbReference type="Pfam" id="PF04175">
    <property type="entry name" value="DUF406"/>
    <property type="match status" value="1"/>
</dbReference>
<keyword evidence="3" id="KW-1185">Reference proteome</keyword>
<gene>
    <name evidence="2" type="ORF">OQ257_08095</name>
</gene>
<dbReference type="Proteomes" id="UP001142444">
    <property type="component" value="Unassembled WGS sequence"/>
</dbReference>
<dbReference type="AlphaFoldDB" id="A0A0A7MJH7"/>
<name>A0A0A7MJH7_ACTEU</name>
<dbReference type="InterPro" id="IPR005272">
    <property type="entry name" value="DUF406"/>
</dbReference>
<protein>
    <submittedName>
        <fullName evidence="2">YfcZ/YiiS family protein</fullName>
    </submittedName>
</protein>
<sequence>MKSDKPVECVGCNTFDVGSIIDNSERDAKFEKVYETQAEAEQALVKLTQKARDTESEPCEITSEIKAVEGGFLLDANFRFSCQAEVVIFQLGTRAI</sequence>
<dbReference type="KEGG" id="aeu:ACEE_09410"/>
<dbReference type="PANTHER" id="PTHR38769">
    <property type="entry name" value="UPF0381 PROTEIN YFCZ-RELATED"/>
    <property type="match status" value="1"/>
</dbReference>
<evidence type="ECO:0000313" key="3">
    <source>
        <dbReference type="Proteomes" id="UP001142444"/>
    </source>
</evidence>
<dbReference type="GeneID" id="92743729"/>
<proteinExistence type="inferred from homology"/>
<dbReference type="EMBL" id="JAPHVQ010000007">
    <property type="protein sequence ID" value="MDE8035124.1"/>
    <property type="molecule type" value="Genomic_DNA"/>
</dbReference>
<comment type="caution">
    <text evidence="2">The sequence shown here is derived from an EMBL/GenBank/DDBJ whole genome shotgun (WGS) entry which is preliminary data.</text>
</comment>
<accession>A0A0A7MJH7</accession>
<dbReference type="NCBIfam" id="TIGR00743">
    <property type="entry name" value="DUF406 family protein"/>
    <property type="match status" value="1"/>
</dbReference>
<evidence type="ECO:0000313" key="2">
    <source>
        <dbReference type="EMBL" id="MDE8035124.1"/>
    </source>
</evidence>
<organism evidence="2 3">
    <name type="scientific">Actinobacillus equuli subsp. equuli</name>
    <dbReference type="NCBI Taxonomy" id="202947"/>
    <lineage>
        <taxon>Bacteria</taxon>
        <taxon>Pseudomonadati</taxon>
        <taxon>Pseudomonadota</taxon>
        <taxon>Gammaproteobacteria</taxon>
        <taxon>Pasteurellales</taxon>
        <taxon>Pasteurellaceae</taxon>
        <taxon>Actinobacillus</taxon>
    </lineage>
</organism>
<dbReference type="InterPro" id="IPR035571">
    <property type="entry name" value="UPF0234-like_C"/>
</dbReference>
<dbReference type="PANTHER" id="PTHR38769:SF1">
    <property type="entry name" value="UPF0381 PROTEIN YFCZ-RELATED"/>
    <property type="match status" value="1"/>
</dbReference>
<dbReference type="Gene3D" id="3.30.70.860">
    <property type="match status" value="1"/>
</dbReference>
<dbReference type="GO" id="GO:0005829">
    <property type="term" value="C:cytosol"/>
    <property type="evidence" value="ECO:0007669"/>
    <property type="project" value="TreeGrafter"/>
</dbReference>
<reference evidence="2" key="2">
    <citation type="journal article" date="2023" name="Pathogens">
        <title>Pathological Features and Genomic Characterization of an Actinobacillus equuli subsp. equuli Bearing Unique Virulence-Associated Genes from an Adult Horse with Pleuropneumonia.</title>
        <authorList>
            <person name="Kamali M."/>
            <person name="Carossino M."/>
            <person name="Del Piero F."/>
            <person name="Peak L."/>
            <person name="Mitchell M.S."/>
            <person name="Willette J."/>
            <person name="Baker R."/>
            <person name="Li F."/>
            <person name="Kenez A."/>
            <person name="Balasuriya U.B.R."/>
            <person name="Go Y.Y."/>
        </authorList>
    </citation>
    <scope>NUCLEOTIDE SEQUENCE</scope>
    <source>
        <strain evidence="2">4524</strain>
    </source>
</reference>
<reference evidence="2" key="1">
    <citation type="submission" date="2022-11" db="EMBL/GenBank/DDBJ databases">
        <authorList>
            <person name="Kamali M."/>
            <person name="Peak L."/>
            <person name="Go Y.Y."/>
            <person name="Balasuriya U.B.R."/>
            <person name="Carossino M."/>
        </authorList>
    </citation>
    <scope>NUCLEOTIDE SEQUENCE</scope>
    <source>
        <strain evidence="2">4524</strain>
    </source>
</reference>